<evidence type="ECO:0000256" key="2">
    <source>
        <dbReference type="ARBA" id="ARBA00022801"/>
    </source>
</evidence>
<dbReference type="GO" id="GO:0004045">
    <property type="term" value="F:peptidyl-tRNA hydrolase activity"/>
    <property type="evidence" value="ECO:0007669"/>
    <property type="project" value="InterPro"/>
</dbReference>
<feature type="compositionally biased region" description="Gly residues" evidence="4">
    <location>
        <begin position="179"/>
        <end position="190"/>
    </location>
</feature>
<evidence type="ECO:0000256" key="1">
    <source>
        <dbReference type="ARBA" id="ARBA00022555"/>
    </source>
</evidence>
<sequence length="311" mass="32461">MTSGGSVGGVNEGSMRPRGFLGAGQRLSRAMSRCVLEPRPPGKRWMVSGVGRRRRGSRSLASVRPLCPGSRVPPNCCSVFLTGESSARRAPNFQKLRSCTRAPCLPSLLEFSGVGFLGPFFAPLPHCSVALRFRSSALGPTGRCEIGGGESCWASVSLVPPAGGWPGESRTARHATQRGHGGAGAAGAKAGCGGELDARPALCRRSRPGPAGGCPTGPAPATAAYERQRAQRGPGWGHNGVRSCISCLNSNAMPRLRVGIGRPTHPEAVQAHVLGCFSPAEQELLPLLLDRATDLILDHIRERSQGPSLGP</sequence>
<keyword evidence="3" id="KW-0694">RNA-binding</keyword>
<dbReference type="GO" id="GO:0000049">
    <property type="term" value="F:tRNA binding"/>
    <property type="evidence" value="ECO:0007669"/>
    <property type="project" value="UniProtKB-KW"/>
</dbReference>
<evidence type="ECO:0000256" key="4">
    <source>
        <dbReference type="SAM" id="MobiDB-lite"/>
    </source>
</evidence>
<keyword evidence="2" id="KW-0378">Hydrolase</keyword>
<reference evidence="5" key="3">
    <citation type="submission" date="2025-09" db="UniProtKB">
        <authorList>
            <consortium name="Ensembl"/>
        </authorList>
    </citation>
    <scope>IDENTIFICATION</scope>
</reference>
<dbReference type="Proteomes" id="UP000001595">
    <property type="component" value="Chromosome 9"/>
</dbReference>
<reference evidence="5 6" key="1">
    <citation type="submission" date="2008-02" db="EMBL/GenBank/DDBJ databases">
        <title>A 6x draft sequence assembly of the Pongo pygmaeus abelii genome.</title>
        <authorList>
            <person name="Wilson R.K."/>
            <person name="Mardis E."/>
        </authorList>
    </citation>
    <scope>NUCLEOTIDE SEQUENCE [LARGE SCALE GENOMIC DNA]</scope>
</reference>
<dbReference type="PANTHER" id="PTHR17224:SF1">
    <property type="entry name" value="PEPTIDYL-TRNA HYDROLASE"/>
    <property type="match status" value="1"/>
</dbReference>
<organism evidence="5 6">
    <name type="scientific">Pongo abelii</name>
    <name type="common">Sumatran orangutan</name>
    <name type="synonym">Pongo pygmaeus abelii</name>
    <dbReference type="NCBI Taxonomy" id="9601"/>
    <lineage>
        <taxon>Eukaryota</taxon>
        <taxon>Metazoa</taxon>
        <taxon>Chordata</taxon>
        <taxon>Craniata</taxon>
        <taxon>Vertebrata</taxon>
        <taxon>Euteleostomi</taxon>
        <taxon>Mammalia</taxon>
        <taxon>Eutheria</taxon>
        <taxon>Euarchontoglires</taxon>
        <taxon>Primates</taxon>
        <taxon>Haplorrhini</taxon>
        <taxon>Catarrhini</taxon>
        <taxon>Hominidae</taxon>
        <taxon>Pongo</taxon>
    </lineage>
</organism>
<name>A0A8I5TKR3_PONAB</name>
<accession>A0A8I5TKR3</accession>
<keyword evidence="6" id="KW-1185">Reference proteome</keyword>
<dbReference type="SUPFAM" id="SSF53178">
    <property type="entry name" value="Peptidyl-tRNA hydrolase-like"/>
    <property type="match status" value="1"/>
</dbReference>
<keyword evidence="1" id="KW-0820">tRNA-binding</keyword>
<dbReference type="GeneTree" id="ENSGT00390000004247"/>
<feature type="compositionally biased region" description="Gly residues" evidence="4">
    <location>
        <begin position="1"/>
        <end position="11"/>
    </location>
</feature>
<dbReference type="AlphaFoldDB" id="A0A8I5TKR3"/>
<dbReference type="InterPro" id="IPR036416">
    <property type="entry name" value="Pept_tRNA_hydro_sf"/>
</dbReference>
<dbReference type="Gene3D" id="3.40.50.1470">
    <property type="entry name" value="Peptidyl-tRNA hydrolase"/>
    <property type="match status" value="1"/>
</dbReference>
<proteinExistence type="predicted"/>
<feature type="region of interest" description="Disordered" evidence="4">
    <location>
        <begin position="166"/>
        <end position="190"/>
    </location>
</feature>
<evidence type="ECO:0000313" key="6">
    <source>
        <dbReference type="Proteomes" id="UP000001595"/>
    </source>
</evidence>
<dbReference type="Pfam" id="PF01195">
    <property type="entry name" value="Pept_tRNA_hydro"/>
    <property type="match status" value="1"/>
</dbReference>
<dbReference type="Ensembl" id="ENSPPYT00000060007.1">
    <property type="protein sequence ID" value="ENSPPYP00000040265.1"/>
    <property type="gene ID" value="ENSPPYG00000019628.3"/>
</dbReference>
<protein>
    <submittedName>
        <fullName evidence="5">Peptidyl-tRNA hydrolase 1 homolog</fullName>
    </submittedName>
</protein>
<evidence type="ECO:0000313" key="5">
    <source>
        <dbReference type="Ensembl" id="ENSPPYP00000040265.1"/>
    </source>
</evidence>
<reference evidence="5" key="2">
    <citation type="submission" date="2025-08" db="UniProtKB">
        <authorList>
            <consortium name="Ensembl"/>
        </authorList>
    </citation>
    <scope>IDENTIFICATION</scope>
</reference>
<feature type="region of interest" description="Disordered" evidence="4">
    <location>
        <begin position="1"/>
        <end position="20"/>
    </location>
</feature>
<dbReference type="PANTHER" id="PTHR17224">
    <property type="entry name" value="PEPTIDYL-TRNA HYDROLASE"/>
    <property type="match status" value="1"/>
</dbReference>
<gene>
    <name evidence="5" type="primary">PTRH1</name>
</gene>
<feature type="region of interest" description="Disordered" evidence="4">
    <location>
        <begin position="207"/>
        <end position="236"/>
    </location>
</feature>
<dbReference type="InterPro" id="IPR001328">
    <property type="entry name" value="Pept_tRNA_hydro"/>
</dbReference>
<evidence type="ECO:0000256" key="3">
    <source>
        <dbReference type="ARBA" id="ARBA00022884"/>
    </source>
</evidence>